<dbReference type="PIRSF" id="PIRSF036836">
    <property type="entry name" value="RNase_bind_SBP1"/>
    <property type="match status" value="1"/>
</dbReference>
<keyword evidence="5 12" id="KW-0863">Zinc-finger</keyword>
<reference evidence="16" key="1">
    <citation type="journal article" date="2013" name="Nat. Genet.">
        <title>The Capsella rubella genome and the genomic consequences of rapid mating system evolution.</title>
        <authorList>
            <person name="Slotte T."/>
            <person name="Hazzouri K.M."/>
            <person name="Agren J.A."/>
            <person name="Koenig D."/>
            <person name="Maumus F."/>
            <person name="Guo Y.L."/>
            <person name="Steige K."/>
            <person name="Platts A.E."/>
            <person name="Escobar J.S."/>
            <person name="Newman L.K."/>
            <person name="Wang W."/>
            <person name="Mandakova T."/>
            <person name="Vello E."/>
            <person name="Smith L.M."/>
            <person name="Henz S.R."/>
            <person name="Steffen J."/>
            <person name="Takuno S."/>
            <person name="Brandvain Y."/>
            <person name="Coop G."/>
            <person name="Andolfatto P."/>
            <person name="Hu T.T."/>
            <person name="Blanchette M."/>
            <person name="Clark R.M."/>
            <person name="Quesneville H."/>
            <person name="Nordborg M."/>
            <person name="Gaut B.S."/>
            <person name="Lysak M.A."/>
            <person name="Jenkins J."/>
            <person name="Grimwood J."/>
            <person name="Chapman J."/>
            <person name="Prochnik S."/>
            <person name="Shu S."/>
            <person name="Rokhsar D."/>
            <person name="Schmutz J."/>
            <person name="Weigel D."/>
            <person name="Wright S.I."/>
        </authorList>
    </citation>
    <scope>NUCLEOTIDE SEQUENCE [LARGE SCALE GENOMIC DNA]</scope>
    <source>
        <strain evidence="16">cv. Monte Gargano</strain>
    </source>
</reference>
<accession>R0HZH2</accession>
<dbReference type="STRING" id="81985.R0HZH2"/>
<evidence type="ECO:0000256" key="10">
    <source>
        <dbReference type="ARBA" id="ARBA00060618"/>
    </source>
</evidence>
<keyword evidence="7" id="KW-0611">Plant defense</keyword>
<dbReference type="PANTHER" id="PTHR42647">
    <property type="entry name" value="SBP (S-RIBONUCLEASE BINDING PROTEIN) FAMILY PROTEIN"/>
    <property type="match status" value="1"/>
</dbReference>
<evidence type="ECO:0000256" key="4">
    <source>
        <dbReference type="ARBA" id="ARBA00022723"/>
    </source>
</evidence>
<gene>
    <name evidence="15" type="ORF">CARUB_v10014120mg</name>
</gene>
<evidence type="ECO:0000256" key="9">
    <source>
        <dbReference type="ARBA" id="ARBA00055493"/>
    </source>
</evidence>
<dbReference type="eggNOG" id="KOG1100">
    <property type="taxonomic scope" value="Eukaryota"/>
</dbReference>
<dbReference type="FunFam" id="3.30.40.10:FF:000541">
    <property type="entry name" value="BOI-related E3 ubiquitin-protein ligase 1"/>
    <property type="match status" value="1"/>
</dbReference>
<evidence type="ECO:0000256" key="2">
    <source>
        <dbReference type="ARBA" id="ARBA00012483"/>
    </source>
</evidence>
<evidence type="ECO:0000256" key="13">
    <source>
        <dbReference type="SAM" id="MobiDB-lite"/>
    </source>
</evidence>
<dbReference type="OrthoDB" id="1711136at2759"/>
<evidence type="ECO:0000313" key="15">
    <source>
        <dbReference type="EMBL" id="EOA30975.1"/>
    </source>
</evidence>
<evidence type="ECO:0000256" key="7">
    <source>
        <dbReference type="ARBA" id="ARBA00022821"/>
    </source>
</evidence>
<comment type="function">
    <text evidence="9">Probable E3 ubiquitin-protein ligase. Has no effect on the stability of the DELLA proteins.</text>
</comment>
<dbReference type="EC" id="2.3.2.27" evidence="2"/>
<feature type="region of interest" description="Disordered" evidence="13">
    <location>
        <begin position="251"/>
        <end position="270"/>
    </location>
</feature>
<sequence>MAVEAHHLNTLFSSNREMIHPIEADGLVYNTQMRYSTVPTFSPAVECQTSLFNPPLYNIAPVDGLVHKSMKPTMQSVDSSVTFNSENNANNVDFLRPVSSRKRSREESVVLNTPAYMQSHKSTTDPLMFLGQDLSSNVQQHHFDIDRLISTHVERMRIEIEEKRKTQGRRIVEAVEQGLMKTLRAKDEEINHIGKLNLFLEEKVKSLCVENQIWRDVAQSNEATVNALRSNLQQVLAAVERNRWEEPPAVADDAQSCCGSSDENDSEEERWKLAGEAQDTKRMRREATTLCRNCGKGEASVLLLPCRHMCLCTMCGSSINTCPVCKSPKNASLHVNLSS</sequence>
<keyword evidence="6" id="KW-0833">Ubl conjugation pathway</keyword>
<dbReference type="InterPro" id="IPR001841">
    <property type="entry name" value="Znf_RING"/>
</dbReference>
<dbReference type="PROSITE" id="PS50089">
    <property type="entry name" value="ZF_RING_2"/>
    <property type="match status" value="1"/>
</dbReference>
<keyword evidence="8" id="KW-0862">Zinc</keyword>
<evidence type="ECO:0000256" key="3">
    <source>
        <dbReference type="ARBA" id="ARBA00022679"/>
    </source>
</evidence>
<comment type="pathway">
    <text evidence="10">Protein degradation; proteasomal ubiquitin-dependent pathway.</text>
</comment>
<evidence type="ECO:0000256" key="1">
    <source>
        <dbReference type="ARBA" id="ARBA00000900"/>
    </source>
</evidence>
<evidence type="ECO:0000256" key="6">
    <source>
        <dbReference type="ARBA" id="ARBA00022786"/>
    </source>
</evidence>
<evidence type="ECO:0000256" key="12">
    <source>
        <dbReference type="PROSITE-ProRule" id="PRU00175"/>
    </source>
</evidence>
<dbReference type="GO" id="GO:0043067">
    <property type="term" value="P:regulation of programmed cell death"/>
    <property type="evidence" value="ECO:0007669"/>
    <property type="project" value="TreeGrafter"/>
</dbReference>
<evidence type="ECO:0000256" key="5">
    <source>
        <dbReference type="ARBA" id="ARBA00022771"/>
    </source>
</evidence>
<dbReference type="EMBL" id="KB870807">
    <property type="protein sequence ID" value="EOA30975.1"/>
    <property type="molecule type" value="Genomic_DNA"/>
</dbReference>
<keyword evidence="16" id="KW-1185">Reference proteome</keyword>
<dbReference type="KEGG" id="crb:17892503"/>
<evidence type="ECO:0000256" key="11">
    <source>
        <dbReference type="ARBA" id="ARBA00062563"/>
    </source>
</evidence>
<dbReference type="GO" id="GO:0006952">
    <property type="term" value="P:defense response"/>
    <property type="evidence" value="ECO:0007669"/>
    <property type="project" value="UniProtKB-KW"/>
</dbReference>
<feature type="domain" description="RING-type" evidence="14">
    <location>
        <begin position="291"/>
        <end position="326"/>
    </location>
</feature>
<dbReference type="InterPro" id="IPR013083">
    <property type="entry name" value="Znf_RING/FYVE/PHD"/>
</dbReference>
<keyword evidence="3" id="KW-0808">Transferase</keyword>
<evidence type="ECO:0000313" key="16">
    <source>
        <dbReference type="Proteomes" id="UP000029121"/>
    </source>
</evidence>
<dbReference type="PANTHER" id="PTHR42647:SF32">
    <property type="entry name" value="BOI-RELATED E3 UBIQUITIN-PROTEIN LIGASE 3-RELATED"/>
    <property type="match status" value="1"/>
</dbReference>
<dbReference type="AlphaFoldDB" id="R0HZH2"/>
<protein>
    <recommendedName>
        <fullName evidence="2">RING-type E3 ubiquitin transferase</fullName>
        <ecNumber evidence="2">2.3.2.27</ecNumber>
    </recommendedName>
</protein>
<evidence type="ECO:0000259" key="14">
    <source>
        <dbReference type="PROSITE" id="PS50089"/>
    </source>
</evidence>
<name>R0HZH2_9BRAS</name>
<dbReference type="GO" id="GO:0061630">
    <property type="term" value="F:ubiquitin protein ligase activity"/>
    <property type="evidence" value="ECO:0007669"/>
    <property type="project" value="UniProtKB-EC"/>
</dbReference>
<keyword evidence="4" id="KW-0479">Metal-binding</keyword>
<dbReference type="Gene3D" id="3.30.40.10">
    <property type="entry name" value="Zinc/RING finger domain, C3HC4 (zinc finger)"/>
    <property type="match status" value="1"/>
</dbReference>
<organism evidence="15 16">
    <name type="scientific">Capsella rubella</name>
    <dbReference type="NCBI Taxonomy" id="81985"/>
    <lineage>
        <taxon>Eukaryota</taxon>
        <taxon>Viridiplantae</taxon>
        <taxon>Streptophyta</taxon>
        <taxon>Embryophyta</taxon>
        <taxon>Tracheophyta</taxon>
        <taxon>Spermatophyta</taxon>
        <taxon>Magnoliopsida</taxon>
        <taxon>eudicotyledons</taxon>
        <taxon>Gunneridae</taxon>
        <taxon>Pentapetalae</taxon>
        <taxon>rosids</taxon>
        <taxon>malvids</taxon>
        <taxon>Brassicales</taxon>
        <taxon>Brassicaceae</taxon>
        <taxon>Camelineae</taxon>
        <taxon>Capsella</taxon>
    </lineage>
</organism>
<dbReference type="GO" id="GO:0008270">
    <property type="term" value="F:zinc ion binding"/>
    <property type="evidence" value="ECO:0007669"/>
    <property type="project" value="UniProtKB-KW"/>
</dbReference>
<dbReference type="Proteomes" id="UP000029121">
    <property type="component" value="Unassembled WGS sequence"/>
</dbReference>
<comment type="catalytic activity">
    <reaction evidence="1">
        <text>S-ubiquitinyl-[E2 ubiquitin-conjugating enzyme]-L-cysteine + [acceptor protein]-L-lysine = [E2 ubiquitin-conjugating enzyme]-L-cysteine + N(6)-ubiquitinyl-[acceptor protein]-L-lysine.</text>
        <dbReference type="EC" id="2.3.2.27"/>
    </reaction>
</comment>
<comment type="subunit">
    <text evidence="11">Interacts with the DELLA proteins GAI, RGA, RGL1, RGL2 and RGL3.</text>
</comment>
<dbReference type="Pfam" id="PF13920">
    <property type="entry name" value="zf-C3HC4_3"/>
    <property type="match status" value="1"/>
</dbReference>
<evidence type="ECO:0000256" key="8">
    <source>
        <dbReference type="ARBA" id="ARBA00022833"/>
    </source>
</evidence>
<dbReference type="CDD" id="cd16649">
    <property type="entry name" value="mRING-HC-C3HC5_CGRF1-like"/>
    <property type="match status" value="1"/>
</dbReference>
<proteinExistence type="predicted"/>